<dbReference type="InterPro" id="IPR003494">
    <property type="entry name" value="SHS2_FtsA"/>
</dbReference>
<dbReference type="SUPFAM" id="SSF53067">
    <property type="entry name" value="Actin-like ATPase domain"/>
    <property type="match status" value="2"/>
</dbReference>
<dbReference type="NCBIfam" id="TIGR01175">
    <property type="entry name" value="pilM"/>
    <property type="match status" value="1"/>
</dbReference>
<dbReference type="CDD" id="cd24049">
    <property type="entry name" value="ASKHA_NBD_PilM"/>
    <property type="match status" value="1"/>
</dbReference>
<dbReference type="Proteomes" id="UP000281975">
    <property type="component" value="Unassembled WGS sequence"/>
</dbReference>
<dbReference type="GO" id="GO:0051301">
    <property type="term" value="P:cell division"/>
    <property type="evidence" value="ECO:0007669"/>
    <property type="project" value="InterPro"/>
</dbReference>
<evidence type="ECO:0000313" key="2">
    <source>
        <dbReference type="EMBL" id="RKR04402.1"/>
    </source>
</evidence>
<gene>
    <name evidence="2" type="ORF">C7446_1609</name>
</gene>
<reference evidence="2 3" key="1">
    <citation type="submission" date="2018-10" db="EMBL/GenBank/DDBJ databases">
        <title>Genomic Encyclopedia of Type Strains, Phase IV (KMG-IV): sequencing the most valuable type-strain genomes for metagenomic binning, comparative biology and taxonomic classification.</title>
        <authorList>
            <person name="Goeker M."/>
        </authorList>
    </citation>
    <scope>NUCLEOTIDE SEQUENCE [LARGE SCALE GENOMIC DNA]</scope>
    <source>
        <strain evidence="2 3">DSM 23229</strain>
    </source>
</reference>
<dbReference type="PIRSF" id="PIRSF019169">
    <property type="entry name" value="PilM"/>
    <property type="match status" value="1"/>
</dbReference>
<dbReference type="Pfam" id="PF11104">
    <property type="entry name" value="PilM_2"/>
    <property type="match status" value="1"/>
</dbReference>
<proteinExistence type="predicted"/>
<accession>A0A420WXK4</accession>
<evidence type="ECO:0000313" key="3">
    <source>
        <dbReference type="Proteomes" id="UP000281975"/>
    </source>
</evidence>
<sequence length="351" mass="38378">MLAWGISTGGLIGVDITSATVKLLELVHQGDRFRIESWAVQPLAEGAVVERRIRDMESVVVALGRALEQARPRARRAAVAIPSSAAITKVLSLPRGMSDDDIETRIALESDRHIPFPFNEVAFDFHRLGVSARHADQENVLLVACRRTDAQLLTDALERVGLKLMAVDVESFAMERACRQLMLQTDPEGGACCAVIDIGATMTAFHIVHEGRIVHSRDSNIGGRQLTDETRQHYRLTFEEAGLAKKRGDLPDYEAKLLGPFRNGLVQQIMRLLRLYYTTAGAREIDRIVLGGGTSLLPGLKEQLARDSRLPVVGANPFDSMPLNGAIDRAALTRDAPAMLTACGLAMRVAL</sequence>
<organism evidence="2 3">
    <name type="scientific">Kushneria sinocarnis</name>
    <dbReference type="NCBI Taxonomy" id="595502"/>
    <lineage>
        <taxon>Bacteria</taxon>
        <taxon>Pseudomonadati</taxon>
        <taxon>Pseudomonadota</taxon>
        <taxon>Gammaproteobacteria</taxon>
        <taxon>Oceanospirillales</taxon>
        <taxon>Halomonadaceae</taxon>
        <taxon>Kushneria</taxon>
    </lineage>
</organism>
<dbReference type="Gene3D" id="3.30.1490.300">
    <property type="match status" value="1"/>
</dbReference>
<dbReference type="SMART" id="SM00842">
    <property type="entry name" value="FtsA"/>
    <property type="match status" value="1"/>
</dbReference>
<comment type="caution">
    <text evidence="2">The sequence shown here is derived from an EMBL/GenBank/DDBJ whole genome shotgun (WGS) entry which is preliminary data.</text>
</comment>
<dbReference type="PANTHER" id="PTHR32432:SF3">
    <property type="entry name" value="ETHANOLAMINE UTILIZATION PROTEIN EUTJ"/>
    <property type="match status" value="1"/>
</dbReference>
<dbReference type="EMBL" id="RBIN01000004">
    <property type="protein sequence ID" value="RKR04402.1"/>
    <property type="molecule type" value="Genomic_DNA"/>
</dbReference>
<dbReference type="PANTHER" id="PTHR32432">
    <property type="entry name" value="CELL DIVISION PROTEIN FTSA-RELATED"/>
    <property type="match status" value="1"/>
</dbReference>
<dbReference type="InterPro" id="IPR043129">
    <property type="entry name" value="ATPase_NBD"/>
</dbReference>
<dbReference type="InterPro" id="IPR005883">
    <property type="entry name" value="PilM"/>
</dbReference>
<name>A0A420WXK4_9GAMM</name>
<dbReference type="Gene3D" id="3.30.420.40">
    <property type="match status" value="2"/>
</dbReference>
<feature type="domain" description="SHS2" evidence="1">
    <location>
        <begin position="11"/>
        <end position="178"/>
    </location>
</feature>
<dbReference type="AlphaFoldDB" id="A0A420WXK4"/>
<keyword evidence="3" id="KW-1185">Reference proteome</keyword>
<dbReference type="InterPro" id="IPR050696">
    <property type="entry name" value="FtsA/MreB"/>
</dbReference>
<protein>
    <submittedName>
        <fullName evidence="2">Type IV pilus assembly protein PilM</fullName>
    </submittedName>
</protein>
<evidence type="ECO:0000259" key="1">
    <source>
        <dbReference type="SMART" id="SM00842"/>
    </source>
</evidence>